<comment type="caution">
    <text evidence="2">The sequence shown here is derived from an EMBL/GenBank/DDBJ whole genome shotgun (WGS) entry which is preliminary data.</text>
</comment>
<dbReference type="InterPro" id="IPR046673">
    <property type="entry name" value="ToxA_N"/>
</dbReference>
<feature type="domain" description="Dermonecrotic toxin N-terminal" evidence="1">
    <location>
        <begin position="400"/>
        <end position="635"/>
    </location>
</feature>
<organism evidence="2 3">
    <name type="scientific">Pseudomonas weihenstephanensis</name>
    <dbReference type="NCBI Taxonomy" id="1608994"/>
    <lineage>
        <taxon>Bacteria</taxon>
        <taxon>Pseudomonadati</taxon>
        <taxon>Pseudomonadota</taxon>
        <taxon>Gammaproteobacteria</taxon>
        <taxon>Pseudomonadales</taxon>
        <taxon>Pseudomonadaceae</taxon>
        <taxon>Pseudomonas</taxon>
    </lineage>
</organism>
<dbReference type="EMBL" id="JYLF01000005">
    <property type="protein sequence ID" value="KMN13268.1"/>
    <property type="molecule type" value="Genomic_DNA"/>
</dbReference>
<reference evidence="2 3" key="1">
    <citation type="submission" date="2015-02" db="EMBL/GenBank/DDBJ databases">
        <title>Pseudomonas helleri sp. nov. and Pseudomonas weihenstephanensis sp. nov., isolated from raw cows milk.</title>
        <authorList>
            <person name="von Neubeck M."/>
            <person name="Huptas C."/>
            <person name="Wenning M."/>
            <person name="Scherer S."/>
        </authorList>
    </citation>
    <scope>NUCLEOTIDE SEQUENCE [LARGE SCALE GENOMIC DNA]</scope>
    <source>
        <strain evidence="2 3">DSM 29166</strain>
    </source>
</reference>
<accession>A0A0J6ILV1</accession>
<name>A0A0J6ILV1_9PSED</name>
<protein>
    <recommendedName>
        <fullName evidence="1">Dermonecrotic toxin N-terminal domain-containing protein</fullName>
    </recommendedName>
</protein>
<evidence type="ECO:0000259" key="1">
    <source>
        <dbReference type="Pfam" id="PF20178"/>
    </source>
</evidence>
<dbReference type="PATRIC" id="fig|1608994.3.peg.3550"/>
<dbReference type="Proteomes" id="UP000036325">
    <property type="component" value="Unassembled WGS sequence"/>
</dbReference>
<evidence type="ECO:0000313" key="3">
    <source>
        <dbReference type="Proteomes" id="UP000036325"/>
    </source>
</evidence>
<sequence length="1567" mass="177060">MTIPTDTPLALNPADVLQRAIAHQFSARPTLRSVVSELLEKSLKSKLGPWGTLPPLDQLNVVWTVDQREHVLSVPRQHVLLEAVLGHIACATPLYYTYYEPQQCFLAQVPVGGVVSVGAAPLLPMTTVEQVIRGVLREWRRAFQAALVDYWNQPTGIFRSRQHWLVTLLSGRLLSSVNTRGWLSDEQIAVVRQVLKYPVIEDRLRVFNASERPTVYFAQFQVSQAGAAYTQLSPDLLIAHQVDGREQVMQCKPSGAIEPFATWSAYGRVMGRVLGSSYLIDSLTWKRYEPSGDCLHTQTMILLNNQLEEVAAIKPPSGANQCTVELLERQLADITDLSAVFNEESESDSVYDAAALGRVFTALPQWLQQASAADRFAYRSHVIDLANVLRNAKGRAFNDGIEDLHTYASKVLREQMLKDQPLAPGYYSDDIELDFLVASGAFGTAGSVRTVTFTLTELALQNLAAIPSGHMTIRHRHNQLIQDWWMTPAYVRSLIQRVDVGARYPALIKRLLLDEADESVRREVLFVDQLRVTLPMLALESVLKGAAGLTVWGYRCIGALMQEDAMSRVLDGKGVCISPLAWLSRPKAVPDYVRNMFVIGLTDNPGGRCVLYRPLYKAVLLEFTSAQALLEAIRETGPLRSSVLDWMSETSRATMESGVLSLVNVGINATETFYLRPLRSQFLHDLYMENTRALIELADRQSVSNTESRWATLKEGGWLLFNTVLPFLRGPVAVFSWIVLTFSALQNDIKALGNDQEGSKAPAIIDLLFNIGLVLLHVTQSVPPKVVPVSEEESLAAQFIGPQPRPAEAAFEPDSVKVEQGPVYFSSVAVGNQHSTLDFSWFNNPRIHFNETQLTWLDSNRGRDPGGRAPVAQGQYKGLYVIDGRWHAVIRGHSYEVYLADEGVVLINPRDPTQTGPWIRQDATGKWDFDTGMRLRGGGPKTRRELAAQQALRNKRINELNNQEYAFYTKEQQIHDELDEARKKAIETQDNDLSKGLTYLEKTLRVKNLRSLAEKGRAEFAVQYANFKERHALMSDVKDHIHEGNFNEAFFDFATDIVYAQHLYLIHLIALYPEFAGRAEEIMARNEGARYANFRRELFKAQQQHLNDFREQVRLLDVLRESPRVGYAKAETRTRCMARVARPDGTLQQATELDFMSIYMGILTDIVPKEIFGPEWQALREIIWPLTFSLQTHAQLSDTSLFTHHERVEILTDLHERYARAQDSLAILHLEVGDKFNLTDYNRLTELIEEFSLKVEQQLADENRRETEWLPSQPNPSRHVRLLSRIIKTRKNGVLIGVVQPRTSDQEPLVVKVGESRLSEPADRPMSPGATLPKMDFRESSPNYWEAIEPKAAPAPVRALGAIRTQCNELLSNVDPKINRVKVYAKNSKFPLELEEILEREALKLDALIGELERGFPDEPVQDKPKSGTPQSLLKRLREGAQKLREQALWILKSLPPTEATVDFLLHKGDVHLHKEGGRIKMFGPRNDFVQEYQVLNKKNQVVWYAHLHYATLEAPDNTPTSAHFKLKDQRKASKQSLEAKAKPGEKVPEVYYGKISQRMIVERFLL</sequence>
<dbReference type="STRING" id="1608994.TU86_14470"/>
<gene>
    <name evidence="2" type="ORF">TU86_14470</name>
</gene>
<dbReference type="OrthoDB" id="7003488at2"/>
<dbReference type="Pfam" id="PF20178">
    <property type="entry name" value="ToxA_N"/>
    <property type="match status" value="1"/>
</dbReference>
<proteinExistence type="predicted"/>
<evidence type="ECO:0000313" key="2">
    <source>
        <dbReference type="EMBL" id="KMN13268.1"/>
    </source>
</evidence>
<dbReference type="RefSeq" id="WP_048364992.1">
    <property type="nucleotide sequence ID" value="NZ_JYLF01000005.1"/>
</dbReference>